<feature type="compositionally biased region" description="Basic and acidic residues" evidence="1">
    <location>
        <begin position="1"/>
        <end position="14"/>
    </location>
</feature>
<reference evidence="2 3" key="1">
    <citation type="submission" date="2023-01" db="EMBL/GenBank/DDBJ databases">
        <authorList>
            <person name="Whitehead M."/>
        </authorList>
    </citation>
    <scope>NUCLEOTIDE SEQUENCE [LARGE SCALE GENOMIC DNA]</scope>
</reference>
<dbReference type="Proteomes" id="UP001160148">
    <property type="component" value="Unassembled WGS sequence"/>
</dbReference>
<dbReference type="EMBL" id="CARXXK010000004">
    <property type="protein sequence ID" value="CAI6365221.1"/>
    <property type="molecule type" value="Genomic_DNA"/>
</dbReference>
<evidence type="ECO:0000313" key="2">
    <source>
        <dbReference type="EMBL" id="CAI6365221.1"/>
    </source>
</evidence>
<keyword evidence="3" id="KW-1185">Reference proteome</keyword>
<organism evidence="2 3">
    <name type="scientific">Macrosiphum euphorbiae</name>
    <name type="common">potato aphid</name>
    <dbReference type="NCBI Taxonomy" id="13131"/>
    <lineage>
        <taxon>Eukaryota</taxon>
        <taxon>Metazoa</taxon>
        <taxon>Ecdysozoa</taxon>
        <taxon>Arthropoda</taxon>
        <taxon>Hexapoda</taxon>
        <taxon>Insecta</taxon>
        <taxon>Pterygota</taxon>
        <taxon>Neoptera</taxon>
        <taxon>Paraneoptera</taxon>
        <taxon>Hemiptera</taxon>
        <taxon>Sternorrhyncha</taxon>
        <taxon>Aphidomorpha</taxon>
        <taxon>Aphidoidea</taxon>
        <taxon>Aphididae</taxon>
        <taxon>Macrosiphini</taxon>
        <taxon>Macrosiphum</taxon>
    </lineage>
</organism>
<protein>
    <submittedName>
        <fullName evidence="2">Uncharacterized protein</fullName>
    </submittedName>
</protein>
<gene>
    <name evidence="2" type="ORF">MEUPH1_LOCUS19960</name>
</gene>
<dbReference type="AlphaFoldDB" id="A0AAV0XAS0"/>
<sequence>MHDSRGGRFWRRSEGAGWRGAKKNQNNRDFGLRLMIDLAVDADNIKAAAGSCLGNRRLCVYPVRFSLARSIRPCMGKNTTFGIQHVRVG</sequence>
<name>A0AAV0XAS0_9HEMI</name>
<accession>A0AAV0XAS0</accession>
<comment type="caution">
    <text evidence="2">The sequence shown here is derived from an EMBL/GenBank/DDBJ whole genome shotgun (WGS) entry which is preliminary data.</text>
</comment>
<feature type="region of interest" description="Disordered" evidence="1">
    <location>
        <begin position="1"/>
        <end position="24"/>
    </location>
</feature>
<evidence type="ECO:0000313" key="3">
    <source>
        <dbReference type="Proteomes" id="UP001160148"/>
    </source>
</evidence>
<evidence type="ECO:0000256" key="1">
    <source>
        <dbReference type="SAM" id="MobiDB-lite"/>
    </source>
</evidence>
<proteinExistence type="predicted"/>